<dbReference type="RefSeq" id="XP_047845660.1">
    <property type="nucleotide sequence ID" value="XM_047989655.1"/>
</dbReference>
<evidence type="ECO:0008006" key="4">
    <source>
        <dbReference type="Google" id="ProtNLM"/>
    </source>
</evidence>
<gene>
    <name evidence="2" type="ORF">JDV02_008091</name>
</gene>
<dbReference type="SUPFAM" id="SSF75011">
    <property type="entry name" value="3-carboxy-cis,cis-mucoante lactonizing enzyme"/>
    <property type="match status" value="1"/>
</dbReference>
<evidence type="ECO:0000313" key="3">
    <source>
        <dbReference type="Proteomes" id="UP000829364"/>
    </source>
</evidence>
<name>A0A9Q8QJI0_9HYPO</name>
<evidence type="ECO:0000256" key="1">
    <source>
        <dbReference type="SAM" id="SignalP"/>
    </source>
</evidence>
<dbReference type="AlphaFoldDB" id="A0A9Q8QJI0"/>
<dbReference type="Proteomes" id="UP000829364">
    <property type="component" value="Chromosome 8"/>
</dbReference>
<dbReference type="OrthoDB" id="10006285at2759"/>
<keyword evidence="1" id="KW-0732">Signal</keyword>
<dbReference type="Gene3D" id="2.130.10.10">
    <property type="entry name" value="YVTN repeat-like/Quinoprotein amine dehydrogenase"/>
    <property type="match status" value="1"/>
</dbReference>
<dbReference type="GeneID" id="72070039"/>
<sequence length="407" mass="41616">MHRPTAYLGLQTLLLLTQCVAGRPNGQRAAAPHAIYMMTNDEANGVIALPVRPDGLLSHGTVTKTGGAGSVALHSDGNPGTPDALVSQSALTIAGEHIFAVNAGSNSLSMLAVSPTDPTQLRVVGQPVTIPGDFPNTVAASTMNSLVCVGTTGSKNGVSCSTFSDDGLGPMDELRSFDLRQTTPPVGPPNTVSQVFFSPDETQLFCTVKGNPAANKTGFFSAFPVEQDSPCGGAHGAPRLARKDTRSVPAGSAVLFGSLNIPGTSNVFATDASFGALILSMNPTSRMATTVARAQIPDQQATCWATISPATGTGFVTDVLVNRLVEINLKDASIVSQLNLTANGDQGLVDLQAAGDFLYALSPGNGSTEAAVTVVDVSGGPGSGKMVQHFELQGLAGPRAMGMAVLV</sequence>
<proteinExistence type="predicted"/>
<feature type="signal peptide" evidence="1">
    <location>
        <begin position="1"/>
        <end position="22"/>
    </location>
</feature>
<evidence type="ECO:0000313" key="2">
    <source>
        <dbReference type="EMBL" id="UNI22179.1"/>
    </source>
</evidence>
<reference evidence="2" key="1">
    <citation type="submission" date="2021-11" db="EMBL/GenBank/DDBJ databases">
        <title>Purpureocillium_takamizusanense_genome.</title>
        <authorList>
            <person name="Nguyen N.-H."/>
        </authorList>
    </citation>
    <scope>NUCLEOTIDE SEQUENCE</scope>
    <source>
        <strain evidence="2">PT3</strain>
    </source>
</reference>
<feature type="chain" id="PRO_5040471410" description="3-carboxymuconate cyclase" evidence="1">
    <location>
        <begin position="23"/>
        <end position="407"/>
    </location>
</feature>
<dbReference type="KEGG" id="ptkz:JDV02_008091"/>
<accession>A0A9Q8QJI0</accession>
<protein>
    <recommendedName>
        <fullName evidence="4">3-carboxymuconate cyclase</fullName>
    </recommendedName>
</protein>
<dbReference type="InterPro" id="IPR015943">
    <property type="entry name" value="WD40/YVTN_repeat-like_dom_sf"/>
</dbReference>
<keyword evidence="3" id="KW-1185">Reference proteome</keyword>
<organism evidence="2 3">
    <name type="scientific">Purpureocillium takamizusanense</name>
    <dbReference type="NCBI Taxonomy" id="2060973"/>
    <lineage>
        <taxon>Eukaryota</taxon>
        <taxon>Fungi</taxon>
        <taxon>Dikarya</taxon>
        <taxon>Ascomycota</taxon>
        <taxon>Pezizomycotina</taxon>
        <taxon>Sordariomycetes</taxon>
        <taxon>Hypocreomycetidae</taxon>
        <taxon>Hypocreales</taxon>
        <taxon>Ophiocordycipitaceae</taxon>
        <taxon>Purpureocillium</taxon>
    </lineage>
</organism>
<dbReference type="EMBL" id="CP086361">
    <property type="protein sequence ID" value="UNI22179.1"/>
    <property type="molecule type" value="Genomic_DNA"/>
</dbReference>